<dbReference type="EMBL" id="AP026561">
    <property type="protein sequence ID" value="BDP43823.1"/>
    <property type="molecule type" value="Genomic_DNA"/>
</dbReference>
<gene>
    <name evidence="2" type="ORF">DAETH_37920</name>
</gene>
<organism evidence="2 3">
    <name type="scientific">Deinococcus aetherius</name>
    <dbReference type="NCBI Taxonomy" id="200252"/>
    <lineage>
        <taxon>Bacteria</taxon>
        <taxon>Thermotogati</taxon>
        <taxon>Deinococcota</taxon>
        <taxon>Deinococci</taxon>
        <taxon>Deinococcales</taxon>
        <taxon>Deinococcaceae</taxon>
        <taxon>Deinococcus</taxon>
    </lineage>
</organism>
<reference evidence="2" key="1">
    <citation type="submission" date="2022-07" db="EMBL/GenBank/DDBJ databases">
        <title>Complete Genome Sequence of the Radioresistant Bacterium Deinococcus aetherius ST0316, Isolated from the Air Dust collected in Lower Stratosphere above Japan.</title>
        <authorList>
            <person name="Satoh K."/>
            <person name="Hagiwara K."/>
            <person name="Katsumata K."/>
            <person name="Kubo A."/>
            <person name="Yokobori S."/>
            <person name="Yamagishi A."/>
            <person name="Oono Y."/>
            <person name="Narumi I."/>
        </authorList>
    </citation>
    <scope>NUCLEOTIDE SEQUENCE</scope>
    <source>
        <strain evidence="2">ST0316</strain>
        <plasmid evidence="2">pDAETH-1</plasmid>
    </source>
</reference>
<keyword evidence="1" id="KW-1133">Transmembrane helix</keyword>
<evidence type="ECO:0000313" key="3">
    <source>
        <dbReference type="Proteomes" id="UP001064971"/>
    </source>
</evidence>
<keyword evidence="2" id="KW-0614">Plasmid</keyword>
<keyword evidence="3" id="KW-1185">Reference proteome</keyword>
<name>A0ABN6RPP6_9DEIO</name>
<geneLocation type="plasmid" evidence="2 3">
    <name>pDAETH-1</name>
</geneLocation>
<accession>A0ABN6RPP6</accession>
<dbReference type="Proteomes" id="UP001064971">
    <property type="component" value="Plasmid pDAETH-1"/>
</dbReference>
<proteinExistence type="predicted"/>
<evidence type="ECO:0000313" key="2">
    <source>
        <dbReference type="EMBL" id="BDP43823.1"/>
    </source>
</evidence>
<protein>
    <submittedName>
        <fullName evidence="2">Uncharacterized protein</fullName>
    </submittedName>
</protein>
<keyword evidence="1" id="KW-0472">Membrane</keyword>
<sequence length="85" mass="9511">MNPRRNDPTALSLREWLQIYERLITADLMLCFGILICDPAAWPGPRALLFGLLVMVTVLVVLANLRIQGLVARSGGRLWGEVNHD</sequence>
<dbReference type="RefSeq" id="WP_264777666.1">
    <property type="nucleotide sequence ID" value="NZ_AP026561.1"/>
</dbReference>
<keyword evidence="1" id="KW-0812">Transmembrane</keyword>
<evidence type="ECO:0000256" key="1">
    <source>
        <dbReference type="SAM" id="Phobius"/>
    </source>
</evidence>
<feature type="transmembrane region" description="Helical" evidence="1">
    <location>
        <begin position="20"/>
        <end position="42"/>
    </location>
</feature>
<feature type="transmembrane region" description="Helical" evidence="1">
    <location>
        <begin position="48"/>
        <end position="67"/>
    </location>
</feature>